<evidence type="ECO:0000313" key="9">
    <source>
        <dbReference type="RefSeq" id="XP_035664570.1"/>
    </source>
</evidence>
<dbReference type="InterPro" id="IPR000832">
    <property type="entry name" value="GPCR_2_secretin-like"/>
</dbReference>
<accession>A0A9J7HRR2</accession>
<dbReference type="PANTHER" id="PTHR47767:SF1">
    <property type="entry name" value="ADHESION G PROTEIN-COUPLED RECEPTOR G7"/>
    <property type="match status" value="1"/>
</dbReference>
<keyword evidence="2 5" id="KW-0812">Transmembrane</keyword>
<evidence type="ECO:0000259" key="6">
    <source>
        <dbReference type="PROSITE" id="PS50261"/>
    </source>
</evidence>
<name>A0A9J7HRR2_BRAFL</name>
<dbReference type="Pfam" id="PF00002">
    <property type="entry name" value="7tm_2"/>
    <property type="match status" value="1"/>
</dbReference>
<comment type="subcellular location">
    <subcellularLocation>
        <location evidence="1">Membrane</location>
        <topology evidence="1">Multi-pass membrane protein</topology>
    </subcellularLocation>
</comment>
<feature type="transmembrane region" description="Helical" evidence="5">
    <location>
        <begin position="182"/>
        <end position="201"/>
    </location>
</feature>
<dbReference type="GeneID" id="118408059"/>
<dbReference type="GO" id="GO:0007166">
    <property type="term" value="P:cell surface receptor signaling pathway"/>
    <property type="evidence" value="ECO:0007669"/>
    <property type="project" value="InterPro"/>
</dbReference>
<dbReference type="OrthoDB" id="10037534at2759"/>
<dbReference type="GO" id="GO:0004930">
    <property type="term" value="F:G protein-coupled receptor activity"/>
    <property type="evidence" value="ECO:0007669"/>
    <property type="project" value="InterPro"/>
</dbReference>
<dbReference type="InterPro" id="IPR053066">
    <property type="entry name" value="ADGR_G7"/>
</dbReference>
<dbReference type="SUPFAM" id="SSF81321">
    <property type="entry name" value="Family A G protein-coupled receptor-like"/>
    <property type="match status" value="1"/>
</dbReference>
<sequence length="202" mass="22690">MVLKLLQLRQTRPHRILINLCVALLATLIIFLAGIDATSSPAGCTAVAFLLHYFLLAVFLWMAVEAFNMYLAFVKVLGTYVSRFFLKAAILAWGLPLVIAIITLLADVPSNYSEGQQTYRSNRFCWLQGNQLYFGFLLPAGLVLLFNTVVYIMVIRKLVSRGRAKGEAADPRKYAIKQQLRIAITVMVLVGLTWIFGFITIR</sequence>
<evidence type="ECO:0000259" key="7">
    <source>
        <dbReference type="PROSITE" id="PS50262"/>
    </source>
</evidence>
<evidence type="ECO:0000256" key="4">
    <source>
        <dbReference type="ARBA" id="ARBA00023136"/>
    </source>
</evidence>
<dbReference type="KEGG" id="bfo:118408059"/>
<evidence type="ECO:0000313" key="8">
    <source>
        <dbReference type="Proteomes" id="UP000001554"/>
    </source>
</evidence>
<dbReference type="Proteomes" id="UP000001554">
    <property type="component" value="Unplaced"/>
</dbReference>
<dbReference type="CDD" id="cd15040">
    <property type="entry name" value="7tmB2_Adhesion"/>
    <property type="match status" value="1"/>
</dbReference>
<keyword evidence="4 5" id="KW-0472">Membrane</keyword>
<gene>
    <name evidence="9" type="primary">LOC118408059</name>
</gene>
<evidence type="ECO:0000256" key="2">
    <source>
        <dbReference type="ARBA" id="ARBA00022692"/>
    </source>
</evidence>
<organism evidence="8 9">
    <name type="scientific">Branchiostoma floridae</name>
    <name type="common">Florida lancelet</name>
    <name type="synonym">Amphioxus</name>
    <dbReference type="NCBI Taxonomy" id="7739"/>
    <lineage>
        <taxon>Eukaryota</taxon>
        <taxon>Metazoa</taxon>
        <taxon>Chordata</taxon>
        <taxon>Cephalochordata</taxon>
        <taxon>Leptocardii</taxon>
        <taxon>Amphioxiformes</taxon>
        <taxon>Branchiostomatidae</taxon>
        <taxon>Branchiostoma</taxon>
    </lineage>
</organism>
<dbReference type="GO" id="GO:0016020">
    <property type="term" value="C:membrane"/>
    <property type="evidence" value="ECO:0007669"/>
    <property type="project" value="UniProtKB-SubCell"/>
</dbReference>
<dbReference type="PRINTS" id="PR00249">
    <property type="entry name" value="GPCRSECRETIN"/>
</dbReference>
<feature type="transmembrane region" description="Helical" evidence="5">
    <location>
        <begin position="132"/>
        <end position="155"/>
    </location>
</feature>
<reference evidence="9" key="1">
    <citation type="submission" date="2025-08" db="UniProtKB">
        <authorList>
            <consortium name="RefSeq"/>
        </authorList>
    </citation>
    <scope>IDENTIFICATION</scope>
    <source>
        <strain evidence="9">S238N-H82</strain>
        <tissue evidence="9">Testes</tissue>
    </source>
</reference>
<protein>
    <submittedName>
        <fullName evidence="9">Adhesion G-protein coupled receptor G2-like</fullName>
    </submittedName>
</protein>
<dbReference type="PROSITE" id="PS50261">
    <property type="entry name" value="G_PROTEIN_RECEP_F2_4"/>
    <property type="match status" value="1"/>
</dbReference>
<proteinExistence type="predicted"/>
<evidence type="ECO:0000256" key="5">
    <source>
        <dbReference type="SAM" id="Phobius"/>
    </source>
</evidence>
<dbReference type="OMA" id="YIMVIRK"/>
<dbReference type="RefSeq" id="XP_035664570.1">
    <property type="nucleotide sequence ID" value="XM_035808677.1"/>
</dbReference>
<feature type="domain" description="G-protein coupled receptors family 1 profile" evidence="7">
    <location>
        <begin position="1"/>
        <end position="202"/>
    </location>
</feature>
<feature type="domain" description="G-protein coupled receptors family 2 profile 2" evidence="6">
    <location>
        <begin position="1"/>
        <end position="202"/>
    </location>
</feature>
<dbReference type="InterPro" id="IPR017452">
    <property type="entry name" value="GPCR_Rhodpsn_7TM"/>
</dbReference>
<dbReference type="Gene3D" id="1.20.1070.10">
    <property type="entry name" value="Rhodopsin 7-helix transmembrane proteins"/>
    <property type="match status" value="1"/>
</dbReference>
<keyword evidence="8" id="KW-1185">Reference proteome</keyword>
<dbReference type="InterPro" id="IPR017981">
    <property type="entry name" value="GPCR_2-like_7TM"/>
</dbReference>
<keyword evidence="3 5" id="KW-1133">Transmembrane helix</keyword>
<evidence type="ECO:0000256" key="1">
    <source>
        <dbReference type="ARBA" id="ARBA00004141"/>
    </source>
</evidence>
<evidence type="ECO:0000256" key="3">
    <source>
        <dbReference type="ARBA" id="ARBA00022989"/>
    </source>
</evidence>
<dbReference type="PROSITE" id="PS50262">
    <property type="entry name" value="G_PROTEIN_RECEP_F1_2"/>
    <property type="match status" value="1"/>
</dbReference>
<dbReference type="AlphaFoldDB" id="A0A9J7HRR2"/>
<feature type="transmembrane region" description="Helical" evidence="5">
    <location>
        <begin position="16"/>
        <end position="35"/>
    </location>
</feature>
<feature type="transmembrane region" description="Helical" evidence="5">
    <location>
        <begin position="47"/>
        <end position="72"/>
    </location>
</feature>
<dbReference type="PANTHER" id="PTHR47767">
    <property type="entry name" value="ADHESION G PROTEIN-COUPLED RECEPTOR G7"/>
    <property type="match status" value="1"/>
</dbReference>
<feature type="transmembrane region" description="Helical" evidence="5">
    <location>
        <begin position="84"/>
        <end position="106"/>
    </location>
</feature>